<dbReference type="AlphaFoldDB" id="A0A847HC56"/>
<dbReference type="Pfam" id="PF13193">
    <property type="entry name" value="AMP-binding_C"/>
    <property type="match status" value="1"/>
</dbReference>
<dbReference type="InterPro" id="IPR045851">
    <property type="entry name" value="AMP-bd_C_sf"/>
</dbReference>
<dbReference type="PANTHER" id="PTHR43201:SF5">
    <property type="entry name" value="MEDIUM-CHAIN ACYL-COA LIGASE ACSF2, MITOCHONDRIAL"/>
    <property type="match status" value="1"/>
</dbReference>
<name>A0A847HC56_9CORY</name>
<evidence type="ECO:0000259" key="3">
    <source>
        <dbReference type="Pfam" id="PF13193"/>
    </source>
</evidence>
<protein>
    <submittedName>
        <fullName evidence="4">Long-chain fatty acid--CoA ligase</fullName>
        <ecNumber evidence="4">6.2.1.3</ecNumber>
    </submittedName>
</protein>
<dbReference type="Gene3D" id="3.30.300.30">
    <property type="match status" value="1"/>
</dbReference>
<feature type="non-terminal residue" evidence="4">
    <location>
        <position position="1"/>
    </location>
</feature>
<comment type="similarity">
    <text evidence="1">Belongs to the ATP-dependent AMP-binding enzyme family.</text>
</comment>
<reference evidence="4 5" key="1">
    <citation type="journal article" date="2020" name="Biotechnol. Biofuels">
        <title>New insights from the biogas microbiome by comprehensive genome-resolved metagenomics of nearly 1600 species originating from multiple anaerobic digesters.</title>
        <authorList>
            <person name="Campanaro S."/>
            <person name="Treu L."/>
            <person name="Rodriguez-R L.M."/>
            <person name="Kovalovszki A."/>
            <person name="Ziels R.M."/>
            <person name="Maus I."/>
            <person name="Zhu X."/>
            <person name="Kougias P.G."/>
            <person name="Basile A."/>
            <person name="Luo G."/>
            <person name="Schluter A."/>
            <person name="Konstantinidis K.T."/>
            <person name="Angelidaki I."/>
        </authorList>
    </citation>
    <scope>NUCLEOTIDE SEQUENCE [LARGE SCALE GENOMIC DNA]</scope>
    <source>
        <strain evidence="4">AS06rmzACSIP_235</strain>
    </source>
</reference>
<dbReference type="EMBL" id="JAAYYP010000229">
    <property type="protein sequence ID" value="NLF91018.1"/>
    <property type="molecule type" value="Genomic_DNA"/>
</dbReference>
<keyword evidence="2 4" id="KW-0436">Ligase</keyword>
<organism evidence="4 5">
    <name type="scientific">Corynebacterium marinum</name>
    <dbReference type="NCBI Taxonomy" id="349751"/>
    <lineage>
        <taxon>Bacteria</taxon>
        <taxon>Bacillati</taxon>
        <taxon>Actinomycetota</taxon>
        <taxon>Actinomycetes</taxon>
        <taxon>Mycobacteriales</taxon>
        <taxon>Corynebacteriaceae</taxon>
        <taxon>Corynebacterium</taxon>
    </lineage>
</organism>
<proteinExistence type="inferred from homology"/>
<dbReference type="EC" id="6.2.1.3" evidence="4"/>
<comment type="caution">
    <text evidence="4">The sequence shown here is derived from an EMBL/GenBank/DDBJ whole genome shotgun (WGS) entry which is preliminary data.</text>
</comment>
<dbReference type="Proteomes" id="UP000523614">
    <property type="component" value="Unassembled WGS sequence"/>
</dbReference>
<evidence type="ECO:0000313" key="5">
    <source>
        <dbReference type="Proteomes" id="UP000523614"/>
    </source>
</evidence>
<evidence type="ECO:0000256" key="1">
    <source>
        <dbReference type="ARBA" id="ARBA00006432"/>
    </source>
</evidence>
<dbReference type="GO" id="GO:0004467">
    <property type="term" value="F:long-chain fatty acid-CoA ligase activity"/>
    <property type="evidence" value="ECO:0007669"/>
    <property type="project" value="UniProtKB-EC"/>
</dbReference>
<evidence type="ECO:0000313" key="4">
    <source>
        <dbReference type="EMBL" id="NLF91018.1"/>
    </source>
</evidence>
<dbReference type="InterPro" id="IPR025110">
    <property type="entry name" value="AMP-bd_C"/>
</dbReference>
<evidence type="ECO:0000256" key="2">
    <source>
        <dbReference type="ARBA" id="ARBA00022598"/>
    </source>
</evidence>
<dbReference type="PANTHER" id="PTHR43201">
    <property type="entry name" value="ACYL-COA SYNTHETASE"/>
    <property type="match status" value="1"/>
</dbReference>
<accession>A0A847HC56</accession>
<dbReference type="GO" id="GO:0031956">
    <property type="term" value="F:medium-chain fatty acid-CoA ligase activity"/>
    <property type="evidence" value="ECO:0007669"/>
    <property type="project" value="TreeGrafter"/>
</dbReference>
<gene>
    <name evidence="4" type="ORF">GX570_06695</name>
</gene>
<sequence length="94" mass="10858">PAEVEEAMRDHPDIVDLAVVGLPREDGSEDVVACVTLREGAALDPEGLKDFARERLTRYKVPRTFYHFEDLARDQLGKIRRREVQEDLIRLLDR</sequence>
<feature type="domain" description="AMP-binding enzyme C-terminal" evidence="3">
    <location>
        <begin position="3"/>
        <end position="78"/>
    </location>
</feature>
<dbReference type="SUPFAM" id="SSF56801">
    <property type="entry name" value="Acetyl-CoA synthetase-like"/>
    <property type="match status" value="1"/>
</dbReference>